<feature type="transmembrane region" description="Helical" evidence="2">
    <location>
        <begin position="337"/>
        <end position="361"/>
    </location>
</feature>
<name>A0A4Q1BG03_TREME</name>
<protein>
    <recommendedName>
        <fullName evidence="3">Phospholipid/glycerol acyltransferase domain-containing protein</fullName>
    </recommendedName>
</protein>
<dbReference type="GO" id="GO:0016287">
    <property type="term" value="F:glycerone-phosphate O-acyltransferase activity"/>
    <property type="evidence" value="ECO:0007669"/>
    <property type="project" value="TreeGrafter"/>
</dbReference>
<evidence type="ECO:0000256" key="1">
    <source>
        <dbReference type="SAM" id="MobiDB-lite"/>
    </source>
</evidence>
<dbReference type="SMART" id="SM00563">
    <property type="entry name" value="PlsC"/>
    <property type="match status" value="1"/>
</dbReference>
<keyword evidence="5" id="KW-1185">Reference proteome</keyword>
<dbReference type="PANTHER" id="PTHR31605">
    <property type="entry name" value="GLYCEROL-3-PHOSPHATE O-ACYLTRANSFERASE 1"/>
    <property type="match status" value="1"/>
</dbReference>
<accession>A0A4Q1BG03</accession>
<dbReference type="InterPro" id="IPR002123">
    <property type="entry name" value="Plipid/glycerol_acylTrfase"/>
</dbReference>
<dbReference type="Proteomes" id="UP000289152">
    <property type="component" value="Unassembled WGS sequence"/>
</dbReference>
<dbReference type="SUPFAM" id="SSF69593">
    <property type="entry name" value="Glycerol-3-phosphate (1)-acyltransferase"/>
    <property type="match status" value="1"/>
</dbReference>
<feature type="domain" description="Phospholipid/glycerol acyltransferase" evidence="3">
    <location>
        <begin position="39"/>
        <end position="172"/>
    </location>
</feature>
<organism evidence="4 5">
    <name type="scientific">Tremella mesenterica</name>
    <name type="common">Jelly fungus</name>
    <dbReference type="NCBI Taxonomy" id="5217"/>
    <lineage>
        <taxon>Eukaryota</taxon>
        <taxon>Fungi</taxon>
        <taxon>Dikarya</taxon>
        <taxon>Basidiomycota</taxon>
        <taxon>Agaricomycotina</taxon>
        <taxon>Tremellomycetes</taxon>
        <taxon>Tremellales</taxon>
        <taxon>Tremellaceae</taxon>
        <taxon>Tremella</taxon>
    </lineage>
</organism>
<proteinExistence type="predicted"/>
<evidence type="ECO:0000313" key="4">
    <source>
        <dbReference type="EMBL" id="RXK35653.1"/>
    </source>
</evidence>
<dbReference type="EMBL" id="SDIL01000127">
    <property type="protein sequence ID" value="RXK35653.1"/>
    <property type="molecule type" value="Genomic_DNA"/>
</dbReference>
<dbReference type="AlphaFoldDB" id="A0A4Q1BG03"/>
<keyword evidence="2" id="KW-1133">Transmembrane helix</keyword>
<dbReference type="OrthoDB" id="1044435at2759"/>
<gene>
    <name evidence="4" type="ORF">M231_07083</name>
</gene>
<comment type="caution">
    <text evidence="4">The sequence shown here is derived from an EMBL/GenBank/DDBJ whole genome shotgun (WGS) entry which is preliminary data.</text>
</comment>
<sequence length="597" mass="66291">MPFGASHKPLVFLAHSAIASFFRRIEVYGSDNVPQEGPIIFACSHANMAVDPSVLSSTVPHGYSLHYWVKDSLFKNPALGALLLNAGNIPVDRKTKNNQKLFRGTFEVLALGECIGVFPEGTSHTEPHLIPLKDGTSWAALEYVRYLLGTEENGGPKPGKKAVIVPVGIAYSDKSHYRSKVVVHYGRPIETVAYEEEFLSPEEGIAKNVVKRLTRTIEIELRKMTVNAPDWETAFAAQMARELLWEDEDALALTDFVDVSQTLVDLFTTTSNDRITKLKALLTTYHRLLTSSRIPNSALTDIPLPQTLDPSLKISLPSRFSPLWLLVKDSLVAAVQLPFFVVPLLTHLPVYIVGVLGARLVEDELETQAQMKIAFGLILSFLTYPVLFFTFWAMFRQFTLGVALAAGLVWLLGRYHSALIDPNYNAMKRLVAAWRILIGLWLPQQFDMPLPSFIASSSLFAPDPPKVAGLPPQATPEKYKRPKRLPSRVLVRHVLRIRLEAARELADVLLQLEQTDGELYSSPWLAESYGGEVLNISKEDEERLEWERPLPVGRRGGKEVVGFLRTKGGRLGLGHVGGHWAASDGEETDVKGSDEAS</sequence>
<dbReference type="VEuPathDB" id="FungiDB:TREMEDRAFT_36357"/>
<dbReference type="InParanoid" id="A0A4Q1BG03"/>
<evidence type="ECO:0000259" key="3">
    <source>
        <dbReference type="SMART" id="SM00563"/>
    </source>
</evidence>
<dbReference type="GO" id="GO:0004366">
    <property type="term" value="F:glycerol-3-phosphate O-acyltransferase activity"/>
    <property type="evidence" value="ECO:0007669"/>
    <property type="project" value="TreeGrafter"/>
</dbReference>
<dbReference type="CDD" id="cd07992">
    <property type="entry name" value="LPLAT_AAK14816-like"/>
    <property type="match status" value="1"/>
</dbReference>
<keyword evidence="2" id="KW-0472">Membrane</keyword>
<evidence type="ECO:0000313" key="5">
    <source>
        <dbReference type="Proteomes" id="UP000289152"/>
    </source>
</evidence>
<evidence type="ECO:0000256" key="2">
    <source>
        <dbReference type="SAM" id="Phobius"/>
    </source>
</evidence>
<feature type="compositionally biased region" description="Basic and acidic residues" evidence="1">
    <location>
        <begin position="588"/>
        <end position="597"/>
    </location>
</feature>
<keyword evidence="2" id="KW-0812">Transmembrane</keyword>
<dbReference type="STRING" id="5217.A0A4Q1BG03"/>
<dbReference type="PANTHER" id="PTHR31605:SF0">
    <property type="entry name" value="GLYCEROL-3-PHOSPHATE O-ACYLTRANSFERASE 1"/>
    <property type="match status" value="1"/>
</dbReference>
<reference evidence="4 5" key="1">
    <citation type="submission" date="2016-06" db="EMBL/GenBank/DDBJ databases">
        <title>Evolution of pathogenesis and genome organization in the Tremellales.</title>
        <authorList>
            <person name="Cuomo C."/>
            <person name="Litvintseva A."/>
            <person name="Heitman J."/>
            <person name="Chen Y."/>
            <person name="Sun S."/>
            <person name="Springer D."/>
            <person name="Dromer F."/>
            <person name="Young S."/>
            <person name="Zeng Q."/>
            <person name="Chapman S."/>
            <person name="Gujja S."/>
            <person name="Saif S."/>
            <person name="Birren B."/>
        </authorList>
    </citation>
    <scope>NUCLEOTIDE SEQUENCE [LARGE SCALE GENOMIC DNA]</scope>
    <source>
        <strain evidence="4 5">ATCC 28783</strain>
    </source>
</reference>
<dbReference type="InterPro" id="IPR052744">
    <property type="entry name" value="GPAT/DAPAT"/>
</dbReference>
<feature type="transmembrane region" description="Helical" evidence="2">
    <location>
        <begin position="373"/>
        <end position="394"/>
    </location>
</feature>
<dbReference type="GO" id="GO:0008654">
    <property type="term" value="P:phospholipid biosynthetic process"/>
    <property type="evidence" value="ECO:0007669"/>
    <property type="project" value="TreeGrafter"/>
</dbReference>
<feature type="region of interest" description="Disordered" evidence="1">
    <location>
        <begin position="576"/>
        <end position="597"/>
    </location>
</feature>
<dbReference type="Pfam" id="PF01553">
    <property type="entry name" value="Acyltransferase"/>
    <property type="match status" value="1"/>
</dbReference>